<sequence length="194" mass="20585">MSDGAPGSGGVVFMDSAFLGSPSGTNLLKDPGFEDGYVNPWNIANKQTWVIDNYGVNPPQAPPAPVEDGTIYVHPDGANGAFTSIRQAVKAARAGTTIIVKDGVYAEGPIYMTYSGTASRPIVLKAEADDAVVKSTIEVYGQYVRIEGLQFDGESQYSGTPGGSAQCDQRVCRSCPSRGQPLQGLRRLCGHRRI</sequence>
<protein>
    <recommendedName>
        <fullName evidence="3">DUF1565 domain-containing protein</fullName>
    </recommendedName>
</protein>
<accession>A0A9X4KIE4</accession>
<dbReference type="Proteomes" id="UP001153387">
    <property type="component" value="Unassembled WGS sequence"/>
</dbReference>
<dbReference type="InterPro" id="IPR012334">
    <property type="entry name" value="Pectin_lyas_fold"/>
</dbReference>
<evidence type="ECO:0008006" key="3">
    <source>
        <dbReference type="Google" id="ProtNLM"/>
    </source>
</evidence>
<keyword evidence="2" id="KW-1185">Reference proteome</keyword>
<comment type="caution">
    <text evidence="1">The sequence shown here is derived from an EMBL/GenBank/DDBJ whole genome shotgun (WGS) entry which is preliminary data.</text>
</comment>
<organism evidence="1 2">
    <name type="scientific">Cohnella ginsengisoli</name>
    <dbReference type="NCBI Taxonomy" id="425004"/>
    <lineage>
        <taxon>Bacteria</taxon>
        <taxon>Bacillati</taxon>
        <taxon>Bacillota</taxon>
        <taxon>Bacilli</taxon>
        <taxon>Bacillales</taxon>
        <taxon>Paenibacillaceae</taxon>
        <taxon>Cohnella</taxon>
    </lineage>
</organism>
<dbReference type="Gene3D" id="2.160.20.10">
    <property type="entry name" value="Single-stranded right-handed beta-helix, Pectin lyase-like"/>
    <property type="match status" value="1"/>
</dbReference>
<evidence type="ECO:0000313" key="2">
    <source>
        <dbReference type="Proteomes" id="UP001153387"/>
    </source>
</evidence>
<gene>
    <name evidence="1" type="ORF">OMP38_18535</name>
</gene>
<dbReference type="Pfam" id="PF14592">
    <property type="entry name" value="Chondroitinas_B"/>
    <property type="match status" value="1"/>
</dbReference>
<dbReference type="InterPro" id="IPR011050">
    <property type="entry name" value="Pectin_lyase_fold/virulence"/>
</dbReference>
<name>A0A9X4KIE4_9BACL</name>
<reference evidence="1 2" key="1">
    <citation type="submission" date="2022-10" db="EMBL/GenBank/DDBJ databases">
        <title>Comparative genomic analysis of Cohnella hashimotonis sp. nov., isolated from the International Space Station.</title>
        <authorList>
            <person name="Simpson A."/>
            <person name="Venkateswaran K."/>
        </authorList>
    </citation>
    <scope>NUCLEOTIDE SEQUENCE [LARGE SCALE GENOMIC DNA]</scope>
    <source>
        <strain evidence="1 2">DSM 18997</strain>
    </source>
</reference>
<dbReference type="EMBL" id="JAPDHZ010000003">
    <property type="protein sequence ID" value="MDG0792653.1"/>
    <property type="molecule type" value="Genomic_DNA"/>
</dbReference>
<proteinExistence type="predicted"/>
<dbReference type="InterPro" id="IPR039513">
    <property type="entry name" value="PL-6"/>
</dbReference>
<evidence type="ECO:0000313" key="1">
    <source>
        <dbReference type="EMBL" id="MDG0792653.1"/>
    </source>
</evidence>
<dbReference type="AlphaFoldDB" id="A0A9X4KIE4"/>
<dbReference type="RefSeq" id="WP_277566429.1">
    <property type="nucleotide sequence ID" value="NZ_JAPDHZ010000003.1"/>
</dbReference>
<dbReference type="SUPFAM" id="SSF51126">
    <property type="entry name" value="Pectin lyase-like"/>
    <property type="match status" value="1"/>
</dbReference>